<name>A0ACA9SF46_9GLOM</name>
<dbReference type="Proteomes" id="UP000789920">
    <property type="component" value="Unassembled WGS sequence"/>
</dbReference>
<organism evidence="1 2">
    <name type="scientific">Racocetra persica</name>
    <dbReference type="NCBI Taxonomy" id="160502"/>
    <lineage>
        <taxon>Eukaryota</taxon>
        <taxon>Fungi</taxon>
        <taxon>Fungi incertae sedis</taxon>
        <taxon>Mucoromycota</taxon>
        <taxon>Glomeromycotina</taxon>
        <taxon>Glomeromycetes</taxon>
        <taxon>Diversisporales</taxon>
        <taxon>Gigasporaceae</taxon>
        <taxon>Racocetra</taxon>
    </lineage>
</organism>
<proteinExistence type="predicted"/>
<comment type="caution">
    <text evidence="1">The sequence shown here is derived from an EMBL/GenBank/DDBJ whole genome shotgun (WGS) entry which is preliminary data.</text>
</comment>
<accession>A0ACA9SF46</accession>
<evidence type="ECO:0000313" key="2">
    <source>
        <dbReference type="Proteomes" id="UP000789920"/>
    </source>
</evidence>
<keyword evidence="2" id="KW-1185">Reference proteome</keyword>
<gene>
    <name evidence="1" type="ORF">RPERSI_LOCUS29344</name>
</gene>
<feature type="non-terminal residue" evidence="1">
    <location>
        <position position="46"/>
    </location>
</feature>
<feature type="non-terminal residue" evidence="1">
    <location>
        <position position="1"/>
    </location>
</feature>
<reference evidence="1" key="1">
    <citation type="submission" date="2021-06" db="EMBL/GenBank/DDBJ databases">
        <authorList>
            <person name="Kallberg Y."/>
            <person name="Tangrot J."/>
            <person name="Rosling A."/>
        </authorList>
    </citation>
    <scope>NUCLEOTIDE SEQUENCE</scope>
    <source>
        <strain evidence="1">MA461A</strain>
    </source>
</reference>
<protein>
    <submittedName>
        <fullName evidence="1">12647_t:CDS:1</fullName>
    </submittedName>
</protein>
<sequence length="46" mass="5395">QIKYEKIIEVLENEDEILESSINHIWKVTKGQISHITFNDKLLATI</sequence>
<evidence type="ECO:0000313" key="1">
    <source>
        <dbReference type="EMBL" id="CAG8834883.1"/>
    </source>
</evidence>
<dbReference type="EMBL" id="CAJVQC010110417">
    <property type="protein sequence ID" value="CAG8834883.1"/>
    <property type="molecule type" value="Genomic_DNA"/>
</dbReference>